<evidence type="ECO:0000313" key="2">
    <source>
        <dbReference type="EMBL" id="MDN4173541.1"/>
    </source>
</evidence>
<accession>A0ABT8FFS2</accession>
<dbReference type="Proteomes" id="UP001168620">
    <property type="component" value="Unassembled WGS sequence"/>
</dbReference>
<protein>
    <submittedName>
        <fullName evidence="2">Uncharacterized protein</fullName>
    </submittedName>
</protein>
<keyword evidence="1" id="KW-0472">Membrane</keyword>
<gene>
    <name evidence="2" type="ORF">QWY28_11340</name>
</gene>
<reference evidence="2" key="1">
    <citation type="submission" date="2023-06" db="EMBL/GenBank/DDBJ databases">
        <title>Draft genome sequence of Nocardioides sp. SOB77.</title>
        <authorList>
            <person name="Zhang G."/>
        </authorList>
    </citation>
    <scope>NUCLEOTIDE SEQUENCE</scope>
    <source>
        <strain evidence="2">SOB77</strain>
    </source>
</reference>
<evidence type="ECO:0000313" key="3">
    <source>
        <dbReference type="Proteomes" id="UP001168620"/>
    </source>
</evidence>
<keyword evidence="1" id="KW-1133">Transmembrane helix</keyword>
<dbReference type="EMBL" id="JAUHJQ010000004">
    <property type="protein sequence ID" value="MDN4173541.1"/>
    <property type="molecule type" value="Genomic_DNA"/>
</dbReference>
<proteinExistence type="predicted"/>
<keyword evidence="3" id="KW-1185">Reference proteome</keyword>
<keyword evidence="1" id="KW-0812">Transmembrane</keyword>
<evidence type="ECO:0000256" key="1">
    <source>
        <dbReference type="SAM" id="Phobius"/>
    </source>
</evidence>
<feature type="transmembrane region" description="Helical" evidence="1">
    <location>
        <begin position="38"/>
        <end position="56"/>
    </location>
</feature>
<organism evidence="2 3">
    <name type="scientific">Nocardioides oceani</name>
    <dbReference type="NCBI Taxonomy" id="3058369"/>
    <lineage>
        <taxon>Bacteria</taxon>
        <taxon>Bacillati</taxon>
        <taxon>Actinomycetota</taxon>
        <taxon>Actinomycetes</taxon>
        <taxon>Propionibacteriales</taxon>
        <taxon>Nocardioidaceae</taxon>
        <taxon>Nocardioides</taxon>
    </lineage>
</organism>
<sequence length="91" mass="8665">MKLLSVPVLGAAAVLTAPALWAALTGELPVETAAVRYAVVAVLTWLALSALALVVGPPPAAEAAAGADGADGDGALAPTAVLPAVDPSTGV</sequence>
<comment type="caution">
    <text evidence="2">The sequence shown here is derived from an EMBL/GenBank/DDBJ whole genome shotgun (WGS) entry which is preliminary data.</text>
</comment>
<name>A0ABT8FFS2_9ACTN</name>
<dbReference type="RefSeq" id="WP_300952659.1">
    <property type="nucleotide sequence ID" value="NZ_JAUHJQ010000004.1"/>
</dbReference>